<evidence type="ECO:0000313" key="1">
    <source>
        <dbReference type="EMBL" id="MBP3942816.1"/>
    </source>
</evidence>
<evidence type="ECO:0000313" key="2">
    <source>
        <dbReference type="Proteomes" id="UP000679691"/>
    </source>
</evidence>
<accession>A0A8T4H9N7</accession>
<organism evidence="1 2">
    <name type="scientific">Rhinopithecimicrobium faecis</name>
    <dbReference type="NCBI Taxonomy" id="2820698"/>
    <lineage>
        <taxon>Bacteria</taxon>
        <taxon>Pseudomonadati</taxon>
        <taxon>Bacteroidota</taxon>
        <taxon>Sphingobacteriia</taxon>
        <taxon>Sphingobacteriales</taxon>
        <taxon>Sphingobacteriaceae</taxon>
        <taxon>Rhinopithecimicrobium</taxon>
    </lineage>
</organism>
<dbReference type="AlphaFoldDB" id="A0A8T4H9N7"/>
<reference evidence="1" key="1">
    <citation type="submission" date="2021-03" db="EMBL/GenBank/DDBJ databases">
        <authorList>
            <person name="Lu T."/>
            <person name="Wang Q."/>
            <person name="Han X."/>
        </authorList>
    </citation>
    <scope>NUCLEOTIDE SEQUENCE</scope>
    <source>
        <strain evidence="1">WQ 2009</strain>
    </source>
</reference>
<proteinExistence type="predicted"/>
<sequence length="66" mass="7438">MNINLLKNNTKTPLKLVYSTPKISLLILELEEGLAAGSATVRSQDAQQNVLDEWDVQPDDTRNIDW</sequence>
<name>A0A8T4H9N7_9SPHI</name>
<dbReference type="EMBL" id="JAGKSB010000004">
    <property type="protein sequence ID" value="MBP3942816.1"/>
    <property type="molecule type" value="Genomic_DNA"/>
</dbReference>
<gene>
    <name evidence="1" type="ORF">J5U18_04425</name>
</gene>
<dbReference type="RefSeq" id="WP_353546302.1">
    <property type="nucleotide sequence ID" value="NZ_JAGKSB010000004.1"/>
</dbReference>
<dbReference type="Proteomes" id="UP000679691">
    <property type="component" value="Unassembled WGS sequence"/>
</dbReference>
<comment type="caution">
    <text evidence="1">The sequence shown here is derived from an EMBL/GenBank/DDBJ whole genome shotgun (WGS) entry which is preliminary data.</text>
</comment>
<protein>
    <submittedName>
        <fullName evidence="1">Uncharacterized protein</fullName>
    </submittedName>
</protein>
<keyword evidence="2" id="KW-1185">Reference proteome</keyword>